<dbReference type="SUPFAM" id="SSF63748">
    <property type="entry name" value="Tudor/PWWP/MBT"/>
    <property type="match status" value="1"/>
</dbReference>
<accession>A0A024TH67</accession>
<keyword evidence="6 7" id="KW-0539">Nucleus</keyword>
<dbReference type="VEuPathDB" id="FungiDB:H310_13137"/>
<dbReference type="eggNOG" id="KOG2888">
    <property type="taxonomic scope" value="Eukaryota"/>
</dbReference>
<evidence type="ECO:0000256" key="5">
    <source>
        <dbReference type="ARBA" id="ARBA00023187"/>
    </source>
</evidence>
<dbReference type="GO" id="GO:0005681">
    <property type="term" value="C:spliceosomal complex"/>
    <property type="evidence" value="ECO:0007669"/>
    <property type="project" value="UniProtKB-KW"/>
</dbReference>
<organism evidence="9">
    <name type="scientific">Aphanomyces invadans</name>
    <dbReference type="NCBI Taxonomy" id="157072"/>
    <lineage>
        <taxon>Eukaryota</taxon>
        <taxon>Sar</taxon>
        <taxon>Stramenopiles</taxon>
        <taxon>Oomycota</taxon>
        <taxon>Saprolegniomycetes</taxon>
        <taxon>Saprolegniales</taxon>
        <taxon>Verrucalvaceae</taxon>
        <taxon>Aphanomyces</taxon>
    </lineage>
</organism>
<protein>
    <recommendedName>
        <fullName evidence="7">Pre-mRNA-splicing factor 38</fullName>
    </recommendedName>
</protein>
<dbReference type="PANTHER" id="PTHR23142">
    <property type="entry name" value="PRE-MRNA-SPLICING FACTOR 38A-RELATED"/>
    <property type="match status" value="1"/>
</dbReference>
<dbReference type="AlphaFoldDB" id="A0A024TH67"/>
<reference evidence="9" key="1">
    <citation type="submission" date="2013-12" db="EMBL/GenBank/DDBJ databases">
        <title>The Genome Sequence of Aphanomyces invadans NJM9701.</title>
        <authorList>
            <consortium name="The Broad Institute Genomics Platform"/>
            <person name="Russ C."/>
            <person name="Tyler B."/>
            <person name="van West P."/>
            <person name="Dieguez-Uribeondo J."/>
            <person name="Young S.K."/>
            <person name="Zeng Q."/>
            <person name="Gargeya S."/>
            <person name="Fitzgerald M."/>
            <person name="Abouelleil A."/>
            <person name="Alvarado L."/>
            <person name="Chapman S.B."/>
            <person name="Gainer-Dewar J."/>
            <person name="Goldberg J."/>
            <person name="Griggs A."/>
            <person name="Gujja S."/>
            <person name="Hansen M."/>
            <person name="Howarth C."/>
            <person name="Imamovic A."/>
            <person name="Ireland A."/>
            <person name="Larimer J."/>
            <person name="McCowan C."/>
            <person name="Murphy C."/>
            <person name="Pearson M."/>
            <person name="Poon T.W."/>
            <person name="Priest M."/>
            <person name="Roberts A."/>
            <person name="Saif S."/>
            <person name="Shea T."/>
            <person name="Sykes S."/>
            <person name="Wortman J."/>
            <person name="Nusbaum C."/>
            <person name="Birren B."/>
        </authorList>
    </citation>
    <scope>NUCLEOTIDE SEQUENCE [LARGE SCALE GENOMIC DNA]</scope>
    <source>
        <strain evidence="9">NJM9701</strain>
    </source>
</reference>
<comment type="similarity">
    <text evidence="2 7">Belongs to the PRP38 family.</text>
</comment>
<name>A0A024TH67_9STRA</name>
<feature type="compositionally biased region" description="Basic and acidic residues" evidence="8">
    <location>
        <begin position="438"/>
        <end position="454"/>
    </location>
</feature>
<dbReference type="EMBL" id="KI913998">
    <property type="protein sequence ID" value="ETV92707.1"/>
    <property type="molecule type" value="Genomic_DNA"/>
</dbReference>
<feature type="compositionally biased region" description="Basic residues" evidence="8">
    <location>
        <begin position="362"/>
        <end position="375"/>
    </location>
</feature>
<evidence type="ECO:0000256" key="2">
    <source>
        <dbReference type="ARBA" id="ARBA00006164"/>
    </source>
</evidence>
<feature type="region of interest" description="Disordered" evidence="8">
    <location>
        <begin position="417"/>
        <end position="491"/>
    </location>
</feature>
<evidence type="ECO:0000256" key="8">
    <source>
        <dbReference type="SAM" id="MobiDB-lite"/>
    </source>
</evidence>
<dbReference type="InterPro" id="IPR005037">
    <property type="entry name" value="PRP38"/>
</dbReference>
<proteinExistence type="inferred from homology"/>
<keyword evidence="4 7" id="KW-0747">Spliceosome</keyword>
<comment type="function">
    <text evidence="7">Required for pre-mRNA splicing.</text>
</comment>
<dbReference type="GeneID" id="20090187"/>
<evidence type="ECO:0000256" key="1">
    <source>
        <dbReference type="ARBA" id="ARBA00004123"/>
    </source>
</evidence>
<feature type="compositionally biased region" description="Basic and acidic residues" evidence="8">
    <location>
        <begin position="328"/>
        <end position="343"/>
    </location>
</feature>
<evidence type="ECO:0000313" key="9">
    <source>
        <dbReference type="EMBL" id="ETV92707.1"/>
    </source>
</evidence>
<feature type="compositionally biased region" description="Basic residues" evidence="8">
    <location>
        <begin position="301"/>
        <end position="327"/>
    </location>
</feature>
<keyword evidence="3 7" id="KW-0507">mRNA processing</keyword>
<gene>
    <name evidence="9" type="ORF">H310_13137</name>
</gene>
<evidence type="ECO:0000256" key="3">
    <source>
        <dbReference type="ARBA" id="ARBA00022664"/>
    </source>
</evidence>
<dbReference type="GO" id="GO:0000398">
    <property type="term" value="P:mRNA splicing, via spliceosome"/>
    <property type="evidence" value="ECO:0007669"/>
    <property type="project" value="UniProtKB-UniRule"/>
</dbReference>
<evidence type="ECO:0000256" key="7">
    <source>
        <dbReference type="RuleBase" id="RU367025"/>
    </source>
</evidence>
<evidence type="ECO:0000256" key="6">
    <source>
        <dbReference type="ARBA" id="ARBA00023242"/>
    </source>
</evidence>
<feature type="compositionally biased region" description="Basic and acidic residues" evidence="8">
    <location>
        <begin position="465"/>
        <end position="475"/>
    </location>
</feature>
<dbReference type="OrthoDB" id="3881at2759"/>
<dbReference type="STRING" id="157072.A0A024TH67"/>
<feature type="region of interest" description="Disordered" evidence="8">
    <location>
        <begin position="295"/>
        <end position="392"/>
    </location>
</feature>
<evidence type="ECO:0000256" key="4">
    <source>
        <dbReference type="ARBA" id="ARBA00022728"/>
    </source>
</evidence>
<dbReference type="Pfam" id="PF03371">
    <property type="entry name" value="PRP38"/>
    <property type="match status" value="1"/>
</dbReference>
<dbReference type="RefSeq" id="XP_008878744.1">
    <property type="nucleotide sequence ID" value="XM_008880522.1"/>
</dbReference>
<comment type="subcellular location">
    <subcellularLocation>
        <location evidence="1 7">Nucleus</location>
    </subcellularLocation>
</comment>
<sequence length="491" mass="57311">MSRSALTRVELQQALANRAAVANAMVPMMYPAAAMQVPIDPYYVEEARRVKENQLPIHGNQSTYNFNTLLYDNVMNSDYFRKLYELTTYHEVVDEIYYRVDHAEPWAAGTSRIPSTCFCLLMKFCTMRLTINQMQGLLKHVDSPYIRCVGFLYLRYTCDPELLWEWYEPYLGDDEEFNASSNDAIRTTMGAWIRSLLEDINYFNTILPRIPKKIQDGIKVKLLLYDQTKKRHDENLAIVEFLVKGTKIKAMYSDEDNAPAMYDAVIDDVDEATHEYWVTFPEYGNTEKVTLGDILFEKPAPPKRSRSKTRSISRSRDRHHRSSRRHDRSTSRNRDRRSSERPRRDRHHRSSRRSPSDDRSRQCNRHRRSSRSRSRDRKDTTSSSGALADDLLAQVREQERRKAEAVGKDYAARPASYKGSLSLRQDRFTTRKRSRSPTKREVEFVELEKPKEGHMSTSRSAPLSREAEERRRKLLETYGDAAAKSKPKSFD</sequence>
<dbReference type="Gene3D" id="2.30.30.140">
    <property type="match status" value="1"/>
</dbReference>
<keyword evidence="5 7" id="KW-0508">mRNA splicing</keyword>